<feature type="region of interest" description="Disordered" evidence="1">
    <location>
        <begin position="21"/>
        <end position="50"/>
    </location>
</feature>
<accession>A0A927R2S1</accession>
<sequence length="50" mass="5611">MPETQKTLRLEDVEVVRAEVTKPGAMHYDHDPSDPAHIGHDTDPTDCCDH</sequence>
<feature type="compositionally biased region" description="Basic and acidic residues" evidence="1">
    <location>
        <begin position="27"/>
        <end position="50"/>
    </location>
</feature>
<dbReference type="Proteomes" id="UP000649753">
    <property type="component" value="Unassembled WGS sequence"/>
</dbReference>
<proteinExistence type="predicted"/>
<gene>
    <name evidence="2" type="ORF">H4W31_006706</name>
</gene>
<evidence type="ECO:0000313" key="2">
    <source>
        <dbReference type="EMBL" id="MBE1491068.1"/>
    </source>
</evidence>
<evidence type="ECO:0000256" key="1">
    <source>
        <dbReference type="SAM" id="MobiDB-lite"/>
    </source>
</evidence>
<evidence type="ECO:0000313" key="3">
    <source>
        <dbReference type="Proteomes" id="UP000649753"/>
    </source>
</evidence>
<dbReference type="EMBL" id="JADBEB010000001">
    <property type="protein sequence ID" value="MBE1491068.1"/>
    <property type="molecule type" value="Genomic_DNA"/>
</dbReference>
<dbReference type="RefSeq" id="WP_192770221.1">
    <property type="nucleotide sequence ID" value="NZ_JADBEB010000001.1"/>
</dbReference>
<protein>
    <submittedName>
        <fullName evidence="2">Uncharacterized protein</fullName>
    </submittedName>
</protein>
<dbReference type="AlphaFoldDB" id="A0A927R2S1"/>
<name>A0A927R2S1_9ACTN</name>
<reference evidence="2" key="1">
    <citation type="submission" date="2020-10" db="EMBL/GenBank/DDBJ databases">
        <title>Sequencing the genomes of 1000 actinobacteria strains.</title>
        <authorList>
            <person name="Klenk H.-P."/>
        </authorList>
    </citation>
    <scope>NUCLEOTIDE SEQUENCE</scope>
    <source>
        <strain evidence="2">DSM 46832</strain>
    </source>
</reference>
<comment type="caution">
    <text evidence="2">The sequence shown here is derived from an EMBL/GenBank/DDBJ whole genome shotgun (WGS) entry which is preliminary data.</text>
</comment>
<keyword evidence="3" id="KW-1185">Reference proteome</keyword>
<organism evidence="2 3">
    <name type="scientific">Plantactinospora soyae</name>
    <dbReference type="NCBI Taxonomy" id="1544732"/>
    <lineage>
        <taxon>Bacteria</taxon>
        <taxon>Bacillati</taxon>
        <taxon>Actinomycetota</taxon>
        <taxon>Actinomycetes</taxon>
        <taxon>Micromonosporales</taxon>
        <taxon>Micromonosporaceae</taxon>
        <taxon>Plantactinospora</taxon>
    </lineage>
</organism>